<accession>A0A0L9T955</accession>
<dbReference type="InterPro" id="IPR038595">
    <property type="entry name" value="LOR_sf"/>
</dbReference>
<evidence type="ECO:0008006" key="4">
    <source>
        <dbReference type="Google" id="ProtNLM"/>
    </source>
</evidence>
<organism evidence="2 3">
    <name type="scientific">Phaseolus angularis</name>
    <name type="common">Azuki bean</name>
    <name type="synonym">Vigna angularis</name>
    <dbReference type="NCBI Taxonomy" id="3914"/>
    <lineage>
        <taxon>Eukaryota</taxon>
        <taxon>Viridiplantae</taxon>
        <taxon>Streptophyta</taxon>
        <taxon>Embryophyta</taxon>
        <taxon>Tracheophyta</taxon>
        <taxon>Spermatophyta</taxon>
        <taxon>Magnoliopsida</taxon>
        <taxon>eudicotyledons</taxon>
        <taxon>Gunneridae</taxon>
        <taxon>Pentapetalae</taxon>
        <taxon>rosids</taxon>
        <taxon>fabids</taxon>
        <taxon>Fabales</taxon>
        <taxon>Fabaceae</taxon>
        <taxon>Papilionoideae</taxon>
        <taxon>50 kb inversion clade</taxon>
        <taxon>NPAAA clade</taxon>
        <taxon>indigoferoid/millettioid clade</taxon>
        <taxon>Phaseoleae</taxon>
        <taxon>Vigna</taxon>
    </lineage>
</organism>
<evidence type="ECO:0000313" key="3">
    <source>
        <dbReference type="Proteomes" id="UP000053144"/>
    </source>
</evidence>
<evidence type="ECO:0000256" key="1">
    <source>
        <dbReference type="ARBA" id="ARBA00005437"/>
    </source>
</evidence>
<dbReference type="Pfam" id="PF04525">
    <property type="entry name" value="LOR"/>
    <property type="match status" value="1"/>
</dbReference>
<reference evidence="3" key="1">
    <citation type="journal article" date="2015" name="Proc. Natl. Acad. Sci. U.S.A.">
        <title>Genome sequencing of adzuki bean (Vigna angularis) provides insight into high starch and low fat accumulation and domestication.</title>
        <authorList>
            <person name="Yang K."/>
            <person name="Tian Z."/>
            <person name="Chen C."/>
            <person name="Luo L."/>
            <person name="Zhao B."/>
            <person name="Wang Z."/>
            <person name="Yu L."/>
            <person name="Li Y."/>
            <person name="Sun Y."/>
            <person name="Li W."/>
            <person name="Chen Y."/>
            <person name="Li Y."/>
            <person name="Zhang Y."/>
            <person name="Ai D."/>
            <person name="Zhao J."/>
            <person name="Shang C."/>
            <person name="Ma Y."/>
            <person name="Wu B."/>
            <person name="Wang M."/>
            <person name="Gao L."/>
            <person name="Sun D."/>
            <person name="Zhang P."/>
            <person name="Guo F."/>
            <person name="Wang W."/>
            <person name="Li Y."/>
            <person name="Wang J."/>
            <person name="Varshney R.K."/>
            <person name="Wang J."/>
            <person name="Ling H.Q."/>
            <person name="Wan P."/>
        </authorList>
    </citation>
    <scope>NUCLEOTIDE SEQUENCE</scope>
    <source>
        <strain evidence="3">cv. Jingnong 6</strain>
    </source>
</reference>
<dbReference type="AlphaFoldDB" id="A0A0L9T955"/>
<dbReference type="OMA" id="MSCKGFT"/>
<dbReference type="STRING" id="3914.A0A0L9T955"/>
<dbReference type="PANTHER" id="PTHR31087:SF14">
    <property type="entry name" value="PROTEIN LURP-ONE-RELATED 17"/>
    <property type="match status" value="1"/>
</dbReference>
<sequence length="260" mass="29898">MRVFPRFRSLSRAVHQEQEQEHDEEKNNAEQLSTSLTVWRKSLVMSCKGFTVIDCCGNLVYRVDNYIGRPNEVTLMDASGKSILTMFRRRVCLNYCSLCIRDFLLFLFDSLFVEDCLLNSLCMFEHVQRLGLLEEWFVYEGEVGNIRRRSKLSEPSKSPICCVRKHVNILHGNSNVLAYVFRGVSHSDKRCVAFTVEGSYANRTCKVLDECRRVVAEIKRKEANTKNVSFGIEIFQLVVHSGIDPAFAMALVLLLDQMFS</sequence>
<gene>
    <name evidence="2" type="ORF">LR48_Vigan401s001800</name>
</gene>
<dbReference type="Gramene" id="KOM27108">
    <property type="protein sequence ID" value="KOM27108"/>
    <property type="gene ID" value="LR48_Vigan401s001800"/>
</dbReference>
<dbReference type="InterPro" id="IPR007612">
    <property type="entry name" value="LOR"/>
</dbReference>
<dbReference type="Gene3D" id="2.40.160.200">
    <property type="entry name" value="LURP1-related"/>
    <property type="match status" value="1"/>
</dbReference>
<comment type="similarity">
    <text evidence="1">Belongs to the LOR family.</text>
</comment>
<proteinExistence type="inferred from homology"/>
<dbReference type="EMBL" id="KQ258369">
    <property type="protein sequence ID" value="KOM27108.1"/>
    <property type="molecule type" value="Genomic_DNA"/>
</dbReference>
<protein>
    <recommendedName>
        <fullName evidence="4">Tubby C-terminal domain-containing protein</fullName>
    </recommendedName>
</protein>
<dbReference type="SUPFAM" id="SSF54518">
    <property type="entry name" value="Tubby C-terminal domain-like"/>
    <property type="match status" value="2"/>
</dbReference>
<dbReference type="InterPro" id="IPR025659">
    <property type="entry name" value="Tubby-like_C"/>
</dbReference>
<name>A0A0L9T955_PHAAN</name>
<dbReference type="PANTHER" id="PTHR31087">
    <property type="match status" value="1"/>
</dbReference>
<evidence type="ECO:0000313" key="2">
    <source>
        <dbReference type="EMBL" id="KOM27108.1"/>
    </source>
</evidence>
<dbReference type="Proteomes" id="UP000053144">
    <property type="component" value="Unassembled WGS sequence"/>
</dbReference>